<sequence>MVKVCTWHSRSQLSLGAQAISSPPTATYSNPTTMNSYRQSHSVTGADVKLSPSENYVAPTPTKRRRTGCGAPNQATKRRKGKLSKLPDMPLDILYEIFSLLHPQDLLKISWTTKAFRRVLTNISSRTVWMNSLASVEGLPSRPDGMNEVEYANFLFNTLCQCCYKPRAPIAWAIYSRICKDCQHIEGTWTVNPWSLMPNSFHAIRPFSKKLDELLPTYTTSLRPRSRRRLTWNRSLYLKADVEAFFGRLHADALSDNDIATILEKDAQLVRKRNEFAAAGQAWEALGEAERAIKRERLKSLRYKRVIEKLKEEGWAEELGRHPSIYASLEYMTGVRVAKPLTAKAWEELKPSVLPWMNNVRKGFISRRVGELTRIIESSQLHLGPTSDFSLSKDDICWVPGIREIITGGSNEEFKELKAGLAGRLPRLTDEVKAVRSAALLSLLPYENPPAEELSLATTWFKCEHGSCQALQPKGALGHSCFKRASSDASESDRYYMDSVGPPWSVSQGVSFHKEAAGFARQLILSDGGDPETMTHEKMDGFGFVRDHNDAVIETFDSMVQALVSDGSGETQFWMTLTPDEVSGLISLLGQHEFPS</sequence>
<dbReference type="SUPFAM" id="SSF81383">
    <property type="entry name" value="F-box domain"/>
    <property type="match status" value="1"/>
</dbReference>
<feature type="region of interest" description="Disordered" evidence="1">
    <location>
        <begin position="52"/>
        <end position="82"/>
    </location>
</feature>
<dbReference type="PROSITE" id="PS50181">
    <property type="entry name" value="FBOX"/>
    <property type="match status" value="1"/>
</dbReference>
<gene>
    <name evidence="3" type="ORF">BJ322DRAFT_1043985</name>
</gene>
<dbReference type="InterPro" id="IPR036047">
    <property type="entry name" value="F-box-like_dom_sf"/>
</dbReference>
<accession>A0A9P6HLC1</accession>
<evidence type="ECO:0000256" key="1">
    <source>
        <dbReference type="SAM" id="MobiDB-lite"/>
    </source>
</evidence>
<dbReference type="OrthoDB" id="2322499at2759"/>
<dbReference type="AlphaFoldDB" id="A0A9P6HLC1"/>
<reference evidence="3" key="1">
    <citation type="journal article" date="2020" name="Nat. Commun.">
        <title>Large-scale genome sequencing of mycorrhizal fungi provides insights into the early evolution of symbiotic traits.</title>
        <authorList>
            <person name="Miyauchi S."/>
            <person name="Kiss E."/>
            <person name="Kuo A."/>
            <person name="Drula E."/>
            <person name="Kohler A."/>
            <person name="Sanchez-Garcia M."/>
            <person name="Morin E."/>
            <person name="Andreopoulos B."/>
            <person name="Barry K.W."/>
            <person name="Bonito G."/>
            <person name="Buee M."/>
            <person name="Carver A."/>
            <person name="Chen C."/>
            <person name="Cichocki N."/>
            <person name="Clum A."/>
            <person name="Culley D."/>
            <person name="Crous P.W."/>
            <person name="Fauchery L."/>
            <person name="Girlanda M."/>
            <person name="Hayes R.D."/>
            <person name="Keri Z."/>
            <person name="LaButti K."/>
            <person name="Lipzen A."/>
            <person name="Lombard V."/>
            <person name="Magnuson J."/>
            <person name="Maillard F."/>
            <person name="Murat C."/>
            <person name="Nolan M."/>
            <person name="Ohm R.A."/>
            <person name="Pangilinan J."/>
            <person name="Pereira M.F."/>
            <person name="Perotto S."/>
            <person name="Peter M."/>
            <person name="Pfister S."/>
            <person name="Riley R."/>
            <person name="Sitrit Y."/>
            <person name="Stielow J.B."/>
            <person name="Szollosi G."/>
            <person name="Zifcakova L."/>
            <person name="Stursova M."/>
            <person name="Spatafora J.W."/>
            <person name="Tedersoo L."/>
            <person name="Vaario L.M."/>
            <person name="Yamada A."/>
            <person name="Yan M."/>
            <person name="Wang P."/>
            <person name="Xu J."/>
            <person name="Bruns T."/>
            <person name="Baldrian P."/>
            <person name="Vilgalys R."/>
            <person name="Dunand C."/>
            <person name="Henrissat B."/>
            <person name="Grigoriev I.V."/>
            <person name="Hibbett D."/>
            <person name="Nagy L.G."/>
            <person name="Martin F.M."/>
        </authorList>
    </citation>
    <scope>NUCLEOTIDE SEQUENCE</scope>
    <source>
        <strain evidence="3">UH-Tt-Lm1</strain>
    </source>
</reference>
<proteinExistence type="predicted"/>
<keyword evidence="4" id="KW-1185">Reference proteome</keyword>
<comment type="caution">
    <text evidence="3">The sequence shown here is derived from an EMBL/GenBank/DDBJ whole genome shotgun (WGS) entry which is preliminary data.</text>
</comment>
<dbReference type="Proteomes" id="UP000736335">
    <property type="component" value="Unassembled WGS sequence"/>
</dbReference>
<reference evidence="3" key="2">
    <citation type="submission" date="2020-11" db="EMBL/GenBank/DDBJ databases">
        <authorList>
            <consortium name="DOE Joint Genome Institute"/>
            <person name="Kuo A."/>
            <person name="Miyauchi S."/>
            <person name="Kiss E."/>
            <person name="Drula E."/>
            <person name="Kohler A."/>
            <person name="Sanchez-Garcia M."/>
            <person name="Andreopoulos B."/>
            <person name="Barry K.W."/>
            <person name="Bonito G."/>
            <person name="Buee M."/>
            <person name="Carver A."/>
            <person name="Chen C."/>
            <person name="Cichocki N."/>
            <person name="Clum A."/>
            <person name="Culley D."/>
            <person name="Crous P.W."/>
            <person name="Fauchery L."/>
            <person name="Girlanda M."/>
            <person name="Hayes R."/>
            <person name="Keri Z."/>
            <person name="Labutti K."/>
            <person name="Lipzen A."/>
            <person name="Lombard V."/>
            <person name="Magnuson J."/>
            <person name="Maillard F."/>
            <person name="Morin E."/>
            <person name="Murat C."/>
            <person name="Nolan M."/>
            <person name="Ohm R."/>
            <person name="Pangilinan J."/>
            <person name="Pereira M."/>
            <person name="Perotto S."/>
            <person name="Peter M."/>
            <person name="Riley R."/>
            <person name="Sitrit Y."/>
            <person name="Stielow B."/>
            <person name="Szollosi G."/>
            <person name="Zifcakova L."/>
            <person name="Stursova M."/>
            <person name="Spatafora J.W."/>
            <person name="Tedersoo L."/>
            <person name="Vaario L.-M."/>
            <person name="Yamada A."/>
            <person name="Yan M."/>
            <person name="Wang P."/>
            <person name="Xu J."/>
            <person name="Bruns T."/>
            <person name="Baldrian P."/>
            <person name="Vilgalys R."/>
            <person name="Henrissat B."/>
            <person name="Grigoriev I.V."/>
            <person name="Hibbett D."/>
            <person name="Nagy L.G."/>
            <person name="Martin F.M."/>
        </authorList>
    </citation>
    <scope>NUCLEOTIDE SEQUENCE</scope>
    <source>
        <strain evidence="3">UH-Tt-Lm1</strain>
    </source>
</reference>
<evidence type="ECO:0000313" key="4">
    <source>
        <dbReference type="Proteomes" id="UP000736335"/>
    </source>
</evidence>
<dbReference type="EMBL" id="WIUZ02000003">
    <property type="protein sequence ID" value="KAF9789752.1"/>
    <property type="molecule type" value="Genomic_DNA"/>
</dbReference>
<evidence type="ECO:0000313" key="3">
    <source>
        <dbReference type="EMBL" id="KAF9789752.1"/>
    </source>
</evidence>
<evidence type="ECO:0000259" key="2">
    <source>
        <dbReference type="PROSITE" id="PS50181"/>
    </source>
</evidence>
<protein>
    <recommendedName>
        <fullName evidence="2">F-box domain-containing protein</fullName>
    </recommendedName>
</protein>
<dbReference type="InterPro" id="IPR001810">
    <property type="entry name" value="F-box_dom"/>
</dbReference>
<feature type="domain" description="F-box" evidence="2">
    <location>
        <begin position="83"/>
        <end position="132"/>
    </location>
</feature>
<name>A0A9P6HLC1_9AGAM</name>
<organism evidence="3 4">
    <name type="scientific">Thelephora terrestris</name>
    <dbReference type="NCBI Taxonomy" id="56493"/>
    <lineage>
        <taxon>Eukaryota</taxon>
        <taxon>Fungi</taxon>
        <taxon>Dikarya</taxon>
        <taxon>Basidiomycota</taxon>
        <taxon>Agaricomycotina</taxon>
        <taxon>Agaricomycetes</taxon>
        <taxon>Thelephorales</taxon>
        <taxon>Thelephoraceae</taxon>
        <taxon>Thelephora</taxon>
    </lineage>
</organism>